<protein>
    <submittedName>
        <fullName evidence="1">Uncharacterized protein</fullName>
    </submittedName>
</protein>
<organism evidence="1 2">
    <name type="scientific">Acer negundo</name>
    <name type="common">Box elder</name>
    <dbReference type="NCBI Taxonomy" id="4023"/>
    <lineage>
        <taxon>Eukaryota</taxon>
        <taxon>Viridiplantae</taxon>
        <taxon>Streptophyta</taxon>
        <taxon>Embryophyta</taxon>
        <taxon>Tracheophyta</taxon>
        <taxon>Spermatophyta</taxon>
        <taxon>Magnoliopsida</taxon>
        <taxon>eudicotyledons</taxon>
        <taxon>Gunneridae</taxon>
        <taxon>Pentapetalae</taxon>
        <taxon>rosids</taxon>
        <taxon>malvids</taxon>
        <taxon>Sapindales</taxon>
        <taxon>Sapindaceae</taxon>
        <taxon>Hippocastanoideae</taxon>
        <taxon>Acereae</taxon>
        <taxon>Acer</taxon>
    </lineage>
</organism>
<sequence length="186" mass="20532">MPPHTYPQELKVNSFYSGLSSITKMLLDNACGGTIADKRAIEAFNILDKIAQNSQQRTSNVRKGGRIEVGMDTQMQIQMSIMNKELQSIKELIIGKPGQSYGNKGKLTCLDEHINVLDVVEEEVEKVERLESIPNQVEILDHATKVKVAQDDEREKGKGCPIKLTDPGSFVIDVTIGDSPKYGSDA</sequence>
<dbReference type="EMBL" id="JAJSOW010000107">
    <property type="protein sequence ID" value="KAI9156468.1"/>
    <property type="molecule type" value="Genomic_DNA"/>
</dbReference>
<dbReference type="Proteomes" id="UP001064489">
    <property type="component" value="Chromosome 12"/>
</dbReference>
<accession>A0AAD5NGU1</accession>
<reference evidence="1" key="1">
    <citation type="journal article" date="2022" name="Plant J.">
        <title>Strategies of tolerance reflected in two North American maple genomes.</title>
        <authorList>
            <person name="McEvoy S.L."/>
            <person name="Sezen U.U."/>
            <person name="Trouern-Trend A."/>
            <person name="McMahon S.M."/>
            <person name="Schaberg P.G."/>
            <person name="Yang J."/>
            <person name="Wegrzyn J.L."/>
            <person name="Swenson N.G."/>
        </authorList>
    </citation>
    <scope>NUCLEOTIDE SEQUENCE</scope>
    <source>
        <strain evidence="1">91603</strain>
    </source>
</reference>
<dbReference type="AlphaFoldDB" id="A0AAD5NGU1"/>
<gene>
    <name evidence="1" type="ORF">LWI28_007220</name>
</gene>
<comment type="caution">
    <text evidence="1">The sequence shown here is derived from an EMBL/GenBank/DDBJ whole genome shotgun (WGS) entry which is preliminary data.</text>
</comment>
<proteinExistence type="predicted"/>
<evidence type="ECO:0000313" key="1">
    <source>
        <dbReference type="EMBL" id="KAI9156468.1"/>
    </source>
</evidence>
<evidence type="ECO:0000313" key="2">
    <source>
        <dbReference type="Proteomes" id="UP001064489"/>
    </source>
</evidence>
<keyword evidence="2" id="KW-1185">Reference proteome</keyword>
<reference evidence="1" key="2">
    <citation type="submission" date="2023-02" db="EMBL/GenBank/DDBJ databases">
        <authorList>
            <person name="Swenson N.G."/>
            <person name="Wegrzyn J.L."/>
            <person name="Mcevoy S.L."/>
        </authorList>
    </citation>
    <scope>NUCLEOTIDE SEQUENCE</scope>
    <source>
        <strain evidence="1">91603</strain>
        <tissue evidence="1">Leaf</tissue>
    </source>
</reference>
<name>A0AAD5NGU1_ACENE</name>